<dbReference type="Pfam" id="PF08376">
    <property type="entry name" value="NIT"/>
    <property type="match status" value="1"/>
</dbReference>
<evidence type="ECO:0000313" key="3">
    <source>
        <dbReference type="Proteomes" id="UP000463138"/>
    </source>
</evidence>
<dbReference type="InterPro" id="IPR011006">
    <property type="entry name" value="CheY-like_superfamily"/>
</dbReference>
<dbReference type="InterPro" id="IPR036388">
    <property type="entry name" value="WH-like_DNA-bd_sf"/>
</dbReference>
<dbReference type="InterPro" id="IPR005561">
    <property type="entry name" value="ANTAR"/>
</dbReference>
<evidence type="ECO:0000259" key="1">
    <source>
        <dbReference type="PROSITE" id="PS50921"/>
    </source>
</evidence>
<name>A0A7V7GS65_9GAMM</name>
<dbReference type="Proteomes" id="UP000463138">
    <property type="component" value="Unassembled WGS sequence"/>
</dbReference>
<dbReference type="GO" id="GO:0003723">
    <property type="term" value="F:RNA binding"/>
    <property type="evidence" value="ECO:0007669"/>
    <property type="project" value="InterPro"/>
</dbReference>
<gene>
    <name evidence="2" type="ORF">DT594_13795</name>
</gene>
<dbReference type="Gene3D" id="1.10.10.10">
    <property type="entry name" value="Winged helix-like DNA-binding domain superfamily/Winged helix DNA-binding domain"/>
    <property type="match status" value="1"/>
</dbReference>
<dbReference type="OrthoDB" id="9782798at2"/>
<keyword evidence="3" id="KW-1185">Reference proteome</keyword>
<dbReference type="AlphaFoldDB" id="A0A7V7GS65"/>
<dbReference type="RefSeq" id="WP_149333217.1">
    <property type="nucleotide sequence ID" value="NZ_QOVF01000004.1"/>
</dbReference>
<dbReference type="SMART" id="SM01012">
    <property type="entry name" value="ANTAR"/>
    <property type="match status" value="1"/>
</dbReference>
<protein>
    <submittedName>
        <fullName evidence="2">ANTAR domain-containing protein</fullName>
    </submittedName>
</protein>
<comment type="caution">
    <text evidence="2">The sequence shown here is derived from an EMBL/GenBank/DDBJ whole genome shotgun (WGS) entry which is preliminary data.</text>
</comment>
<dbReference type="SUPFAM" id="SSF52172">
    <property type="entry name" value="CheY-like"/>
    <property type="match status" value="1"/>
</dbReference>
<dbReference type="EMBL" id="QOVF01000004">
    <property type="protein sequence ID" value="KAA0693462.1"/>
    <property type="molecule type" value="Genomic_DNA"/>
</dbReference>
<sequence length="423" mass="47787">MASALDFMLAARRSEMQGLRSLELTCELVGCIGRLIHALQRERGFSNIYLGSHEERYRAGLDDLTADSQRMQQQVVECFARIDLESGCGADKARLFNHIAYVLHYFESFAELRRRIRLQQILPMDATRAFSRPIKGLLNVVFEAADTAVDPQITRHLVALFNFMQGKELAGQERAAGVAGFTLGYFDPAAQAHLGFLEDAQKRCFEIFNDYAEPGLRRLWRNLCADQTVVELGKLRQIALRSSQASPIAPALAEIWFELASQRIDVMKQLEDQMTEHLHSQCQRKILQAQSDLDNHRALLKRLASLDEDASLLATRVFNLQSTDLDASDTLGGQLNRSVMDVLHAQNLRLQALGVELEEARRSLNERKLIDRAKALLMKQHGLTEDAAYRMLQNAAMERSQRLADVAQHLLNYAELLQGKAKL</sequence>
<proteinExistence type="predicted"/>
<evidence type="ECO:0000313" key="2">
    <source>
        <dbReference type="EMBL" id="KAA0693462.1"/>
    </source>
</evidence>
<organism evidence="2 3">
    <name type="scientific">Halopseudomonas laoshanensis</name>
    <dbReference type="NCBI Taxonomy" id="2268758"/>
    <lineage>
        <taxon>Bacteria</taxon>
        <taxon>Pseudomonadati</taxon>
        <taxon>Pseudomonadota</taxon>
        <taxon>Gammaproteobacteria</taxon>
        <taxon>Pseudomonadales</taxon>
        <taxon>Pseudomonadaceae</taxon>
        <taxon>Halopseudomonas</taxon>
    </lineage>
</organism>
<dbReference type="PROSITE" id="PS50921">
    <property type="entry name" value="ANTAR"/>
    <property type="match status" value="1"/>
</dbReference>
<dbReference type="Pfam" id="PF03861">
    <property type="entry name" value="ANTAR"/>
    <property type="match status" value="1"/>
</dbReference>
<reference evidence="2 3" key="1">
    <citation type="submission" date="2018-07" db="EMBL/GenBank/DDBJ databases">
        <title>Pseudomonas laoshanensis sp. nov., isolated from soil.</title>
        <authorList>
            <person name="Sun J."/>
            <person name="Yu L."/>
            <person name="Wang M."/>
            <person name="Zhang C."/>
        </authorList>
    </citation>
    <scope>NUCLEOTIDE SEQUENCE [LARGE SCALE GENOMIC DNA]</scope>
    <source>
        <strain evidence="2 3">Y22</strain>
    </source>
</reference>
<accession>A0A7V7GS65</accession>
<dbReference type="InterPro" id="IPR013587">
    <property type="entry name" value="Nitrate/nitrite_sensing"/>
</dbReference>
<feature type="domain" description="ANTAR" evidence="1">
    <location>
        <begin position="350"/>
        <end position="411"/>
    </location>
</feature>